<dbReference type="InterPro" id="IPR011041">
    <property type="entry name" value="Quinoprot_gluc/sorb_DH_b-prop"/>
</dbReference>
<dbReference type="SMART" id="SM00409">
    <property type="entry name" value="IG"/>
    <property type="match status" value="1"/>
</dbReference>
<dbReference type="RefSeq" id="WP_191041561.1">
    <property type="nucleotide sequence ID" value="NZ_JACXAA010000010.1"/>
</dbReference>
<keyword evidence="3" id="KW-1185">Reference proteome</keyword>
<evidence type="ECO:0000313" key="2">
    <source>
        <dbReference type="EMBL" id="MBD2755939.1"/>
    </source>
</evidence>
<dbReference type="Gene3D" id="2.120.10.30">
    <property type="entry name" value="TolB, C-terminal domain"/>
    <property type="match status" value="1"/>
</dbReference>
<protein>
    <submittedName>
        <fullName evidence="2">PQQ-dependent sugar dehydrogenase</fullName>
    </submittedName>
</protein>
<evidence type="ECO:0000259" key="1">
    <source>
        <dbReference type="PROSITE" id="PS50835"/>
    </source>
</evidence>
<proteinExistence type="predicted"/>
<dbReference type="InterPro" id="IPR036179">
    <property type="entry name" value="Ig-like_dom_sf"/>
</dbReference>
<organism evidence="2 3">
    <name type="scientific">Spirosoma validum</name>
    <dbReference type="NCBI Taxonomy" id="2771355"/>
    <lineage>
        <taxon>Bacteria</taxon>
        <taxon>Pseudomonadati</taxon>
        <taxon>Bacteroidota</taxon>
        <taxon>Cytophagia</taxon>
        <taxon>Cytophagales</taxon>
        <taxon>Cytophagaceae</taxon>
        <taxon>Spirosoma</taxon>
    </lineage>
</organism>
<name>A0A927B5U5_9BACT</name>
<dbReference type="SUPFAM" id="SSF48726">
    <property type="entry name" value="Immunoglobulin"/>
    <property type="match status" value="1"/>
</dbReference>
<sequence>MKTPYKSIRNFNKIYLVALSVRKTLRSQSILLVFLFIVSYCYGQTYPPGFSQVLVSNGLNSPTSMAFAPDGRIFVTEQDGKVRIIKNGSLLPTPFVIVPNTYQNGESGLNGIALDPDFANNGYVYVYHTFIDPPFWTFHNRISRFTAAGDIAIAESETAILDLDPVYQVNQHNGGALNFGPDGKLYIAVGDSRHPGFGQSLDTYMGKILRVNPDGSVPSGNPFTIGSEQRKRIWAYGLRNPFTFDIQPGTGRIFVNDVGESTWEEINDATSGGLNFGWSNVEGNSTNSVYTNPIYTYGHNSNANEWGCAITGGAFFNPNTTTYPAIYSGQYFYMDFCSNEISTLNLSGPTVTRSIFASFLPSHLTSLEVGPDGNLYFFSRDFGSLYKIIYTTNTIPNIVSHPISLTVPQSQPAMFSVNATGTAPLSYQWQKDGSNISGATSASYAITSTTASDAGQYQVIVSNTAGSATSNPATLSITTSNQLPVAMILSPTNHTIYRAGDVINFSGTAVDPEDGILPASAFRWTVEFHHNVHYHPGPTIPIGITNGQFTIPNQGHEVSADVFYRLILTVTDSRGGVATTFVDIDPKIVTINFATNPPGLTLTLDGQPVTTPRTQQFVSGLIVSLAATTTQMQTNKAYGFSKWTQGPDVNGNITIPDINTTYTANYVLPPDLTPLFYVRPTIQYGTTDFTAVVDIVELNSVATSGPITVKITRDSRVNLTLNPTMTKANNRDVQNNAWTFDGNSDPNYYVLTTSQAIAPGDKISFGLSGSLTTGATTGTLTISSIVMGGNKGELKVDNNSDADKIEYFQN</sequence>
<dbReference type="Pfam" id="PF07995">
    <property type="entry name" value="GSDH"/>
    <property type="match status" value="1"/>
</dbReference>
<dbReference type="Proteomes" id="UP000653797">
    <property type="component" value="Unassembled WGS sequence"/>
</dbReference>
<dbReference type="InterPro" id="IPR003599">
    <property type="entry name" value="Ig_sub"/>
</dbReference>
<evidence type="ECO:0000313" key="3">
    <source>
        <dbReference type="Proteomes" id="UP000653797"/>
    </source>
</evidence>
<dbReference type="Pfam" id="PF13927">
    <property type="entry name" value="Ig_3"/>
    <property type="match status" value="1"/>
</dbReference>
<dbReference type="AlphaFoldDB" id="A0A927B5U5"/>
<dbReference type="PANTHER" id="PTHR19328:SF13">
    <property type="entry name" value="HIPL1 PROTEIN"/>
    <property type="match status" value="1"/>
</dbReference>
<reference evidence="2" key="1">
    <citation type="submission" date="2020-09" db="EMBL/GenBank/DDBJ databases">
        <authorList>
            <person name="Kim M.K."/>
        </authorList>
    </citation>
    <scope>NUCLEOTIDE SEQUENCE</scope>
    <source>
        <strain evidence="2">BT704</strain>
    </source>
</reference>
<gene>
    <name evidence="2" type="ORF">IC230_23780</name>
</gene>
<feature type="domain" description="Ig-like" evidence="1">
    <location>
        <begin position="396"/>
        <end position="476"/>
    </location>
</feature>
<accession>A0A927B5U5</accession>
<dbReference type="InterPro" id="IPR013783">
    <property type="entry name" value="Ig-like_fold"/>
</dbReference>
<dbReference type="PANTHER" id="PTHR19328">
    <property type="entry name" value="HEDGEHOG-INTERACTING PROTEIN"/>
    <property type="match status" value="1"/>
</dbReference>
<comment type="caution">
    <text evidence="2">The sequence shown here is derived from an EMBL/GenBank/DDBJ whole genome shotgun (WGS) entry which is preliminary data.</text>
</comment>
<dbReference type="InterPro" id="IPR012938">
    <property type="entry name" value="Glc/Sorbosone_DH"/>
</dbReference>
<dbReference type="EMBL" id="JACXAA010000010">
    <property type="protein sequence ID" value="MBD2755939.1"/>
    <property type="molecule type" value="Genomic_DNA"/>
</dbReference>
<dbReference type="InterPro" id="IPR011042">
    <property type="entry name" value="6-blade_b-propeller_TolB-like"/>
</dbReference>
<dbReference type="InterPro" id="IPR007110">
    <property type="entry name" value="Ig-like_dom"/>
</dbReference>
<dbReference type="PROSITE" id="PS50835">
    <property type="entry name" value="IG_LIKE"/>
    <property type="match status" value="1"/>
</dbReference>
<dbReference type="Gene3D" id="2.60.40.10">
    <property type="entry name" value="Immunoglobulins"/>
    <property type="match status" value="1"/>
</dbReference>
<dbReference type="SUPFAM" id="SSF50952">
    <property type="entry name" value="Soluble quinoprotein glucose dehydrogenase"/>
    <property type="match status" value="1"/>
</dbReference>